<feature type="compositionally biased region" description="Polar residues" evidence="1">
    <location>
        <begin position="564"/>
        <end position="574"/>
    </location>
</feature>
<protein>
    <recommendedName>
        <fullName evidence="4">Sfi1 spindle body domain-containing protein</fullName>
    </recommendedName>
</protein>
<dbReference type="EMBL" id="JARBJD010000159">
    <property type="protein sequence ID" value="KAK2949296.1"/>
    <property type="molecule type" value="Genomic_DNA"/>
</dbReference>
<evidence type="ECO:0000313" key="2">
    <source>
        <dbReference type="EMBL" id="KAK2949296.1"/>
    </source>
</evidence>
<evidence type="ECO:0008006" key="4">
    <source>
        <dbReference type="Google" id="ProtNLM"/>
    </source>
</evidence>
<feature type="region of interest" description="Disordered" evidence="1">
    <location>
        <begin position="301"/>
        <end position="640"/>
    </location>
</feature>
<feature type="compositionally biased region" description="Basic residues" evidence="1">
    <location>
        <begin position="421"/>
        <end position="430"/>
    </location>
</feature>
<feature type="compositionally biased region" description="Polar residues" evidence="1">
    <location>
        <begin position="586"/>
        <end position="612"/>
    </location>
</feature>
<feature type="compositionally biased region" description="Polar residues" evidence="1">
    <location>
        <begin position="436"/>
        <end position="446"/>
    </location>
</feature>
<feature type="compositionally biased region" description="Basic and acidic residues" evidence="1">
    <location>
        <begin position="575"/>
        <end position="585"/>
    </location>
</feature>
<feature type="compositionally biased region" description="Polar residues" evidence="1">
    <location>
        <begin position="497"/>
        <end position="514"/>
    </location>
</feature>
<feature type="compositionally biased region" description="Basic and acidic residues" evidence="1">
    <location>
        <begin position="343"/>
        <end position="356"/>
    </location>
</feature>
<evidence type="ECO:0000313" key="3">
    <source>
        <dbReference type="Proteomes" id="UP001281761"/>
    </source>
</evidence>
<organism evidence="2 3">
    <name type="scientific">Blattamonas nauphoetae</name>
    <dbReference type="NCBI Taxonomy" id="2049346"/>
    <lineage>
        <taxon>Eukaryota</taxon>
        <taxon>Metamonada</taxon>
        <taxon>Preaxostyla</taxon>
        <taxon>Oxymonadida</taxon>
        <taxon>Blattamonas</taxon>
    </lineage>
</organism>
<dbReference type="Proteomes" id="UP001281761">
    <property type="component" value="Unassembled WGS sequence"/>
</dbReference>
<name>A0ABQ9X9S6_9EUKA</name>
<proteinExistence type="predicted"/>
<reference evidence="2 3" key="1">
    <citation type="journal article" date="2022" name="bioRxiv">
        <title>Genomics of Preaxostyla Flagellates Illuminates Evolutionary Transitions and the Path Towards Mitochondrial Loss.</title>
        <authorList>
            <person name="Novak L.V.F."/>
            <person name="Treitli S.C."/>
            <person name="Pyrih J."/>
            <person name="Halakuc P."/>
            <person name="Pipaliya S.V."/>
            <person name="Vacek V."/>
            <person name="Brzon O."/>
            <person name="Soukal P."/>
            <person name="Eme L."/>
            <person name="Dacks J.B."/>
            <person name="Karnkowska A."/>
            <person name="Elias M."/>
            <person name="Hampl V."/>
        </authorList>
    </citation>
    <scope>NUCLEOTIDE SEQUENCE [LARGE SCALE GENOMIC DNA]</scope>
    <source>
        <strain evidence="2">NAU3</strain>
        <tissue evidence="2">Gut</tissue>
    </source>
</reference>
<keyword evidence="3" id="KW-1185">Reference proteome</keyword>
<feature type="compositionally biased region" description="Polar residues" evidence="1">
    <location>
        <begin position="623"/>
        <end position="636"/>
    </location>
</feature>
<evidence type="ECO:0000256" key="1">
    <source>
        <dbReference type="SAM" id="MobiDB-lite"/>
    </source>
</evidence>
<gene>
    <name evidence="2" type="ORF">BLNAU_15777</name>
</gene>
<sequence length="673" mass="79227">MKRRFLQAWLEYLTKKKSYEISLTLFRQQIEIRQKIFVITLLRKNVDRVWEKRDRSISLINEREKRTAARLFYVWRDQFVPWHQQNRQDKDSRIVRYQSCLNQSTKRRVLLTWNQLLQDEKEERIQMDRARLFWEKKVRHRVFIRLLANSMGFQMERAKEAQAVQTHRRVVLTWCFLWMRKWARARQHKGLMRNKADSHFQRVTQLKVLKEWKRRRAEKVLRKREKADAMGLYLLDERKFGLGQWLAGAAALSQEQAIEADQASQFEMQRRMHISLKFARKWRRIVELNRLQRMKAFGQIAGFQNEQTKPEKRQRRHTRSSIEHDSLIPGAGLPTQPNSEFWRINRREEKARKSRGEGQALLARSGLVQKAQRLQLRMTARNTQTRRSPSSPARRSRSRSRSLSSGLHKSRSRSRPSNSKSRSRSRSRSSHRIEAQSPSLNRTMSSPKREDITQHSSHRRGRTHSDRLRSKQLLSRHLTEAEAQQPRPSRTDHHTRQSAYSASRSIDNLLSSSPERALARPFSPTKKKKRSPDVRKLREASVLSSLELSTPHSQQLHQSPPIHTPSSPTLLTKQEFSEMKERRQMLNESLSPHTLSRVNQPLRSSFKSPNKSPHTKQRISFADDSSPSPKLSQTASFRKEPSSILTDLSVHHTRPHNFGHSSQLIATSLLPTP</sequence>
<comment type="caution">
    <text evidence="2">The sequence shown here is derived from an EMBL/GenBank/DDBJ whole genome shotgun (WGS) entry which is preliminary data.</text>
</comment>
<feature type="compositionally biased region" description="Polar residues" evidence="1">
    <location>
        <begin position="542"/>
        <end position="558"/>
    </location>
</feature>
<accession>A0ABQ9X9S6</accession>